<gene>
    <name evidence="1" type="ORF">SAMEA2070301_03303</name>
</gene>
<accession>A0AB38D100</accession>
<dbReference type="Proteomes" id="UP000185210">
    <property type="component" value="Unassembled WGS sequence"/>
</dbReference>
<organism evidence="1 2">
    <name type="scientific">Mycobacteroides abscessus subsp. abscessus</name>
    <dbReference type="NCBI Taxonomy" id="1185650"/>
    <lineage>
        <taxon>Bacteria</taxon>
        <taxon>Bacillati</taxon>
        <taxon>Actinomycetota</taxon>
        <taxon>Actinomycetes</taxon>
        <taxon>Mycobacteriales</taxon>
        <taxon>Mycobacteriaceae</taxon>
        <taxon>Mycobacteroides</taxon>
        <taxon>Mycobacteroides abscessus</taxon>
    </lineage>
</organism>
<name>A0AB38D100_9MYCO</name>
<comment type="caution">
    <text evidence="1">The sequence shown here is derived from an EMBL/GenBank/DDBJ whole genome shotgun (WGS) entry which is preliminary data.</text>
</comment>
<proteinExistence type="predicted"/>
<sequence length="80" mass="8824">MPVAPKGHHWATILHDDEVAVQLVRTQDLVVVADAFVEYVVMGRTYNAVNAVIRGANKIAHRVQMAQQVFDELGVIATTK</sequence>
<reference evidence="1 2" key="1">
    <citation type="submission" date="2016-11" db="EMBL/GenBank/DDBJ databases">
        <authorList>
            <consortium name="Pathogen Informatics"/>
        </authorList>
    </citation>
    <scope>NUCLEOTIDE SEQUENCE [LARGE SCALE GENOMIC DNA]</scope>
    <source>
        <strain evidence="1 2">104</strain>
    </source>
</reference>
<dbReference type="EMBL" id="FSHM01000004">
    <property type="protein sequence ID" value="SIB22879.1"/>
    <property type="molecule type" value="Genomic_DNA"/>
</dbReference>
<dbReference type="RefSeq" id="WP_074323186.1">
    <property type="nucleotide sequence ID" value="NZ_FRZT01000017.1"/>
</dbReference>
<protein>
    <submittedName>
        <fullName evidence="1">Uncharacterized protein</fullName>
    </submittedName>
</protein>
<evidence type="ECO:0000313" key="1">
    <source>
        <dbReference type="EMBL" id="SIB22879.1"/>
    </source>
</evidence>
<dbReference type="AlphaFoldDB" id="A0AB38D100"/>
<evidence type="ECO:0000313" key="2">
    <source>
        <dbReference type="Proteomes" id="UP000185210"/>
    </source>
</evidence>